<dbReference type="PANTHER" id="PTHR30146:SF109">
    <property type="entry name" value="HTH-TYPE TRANSCRIPTIONAL REGULATOR GALS"/>
    <property type="match status" value="1"/>
</dbReference>
<name>A0ABW1NRJ2_9ACTN</name>
<dbReference type="GO" id="GO:0003677">
    <property type="term" value="F:DNA binding"/>
    <property type="evidence" value="ECO:0007669"/>
    <property type="project" value="UniProtKB-KW"/>
</dbReference>
<evidence type="ECO:0000256" key="2">
    <source>
        <dbReference type="ARBA" id="ARBA00023125"/>
    </source>
</evidence>
<dbReference type="InterPro" id="IPR010982">
    <property type="entry name" value="Lambda_DNA-bd_dom_sf"/>
</dbReference>
<keyword evidence="3" id="KW-0804">Transcription</keyword>
<dbReference type="RefSeq" id="WP_380760545.1">
    <property type="nucleotide sequence ID" value="NZ_JBHSRF010000072.1"/>
</dbReference>
<dbReference type="Pfam" id="PF00356">
    <property type="entry name" value="LacI"/>
    <property type="match status" value="1"/>
</dbReference>
<dbReference type="InterPro" id="IPR046335">
    <property type="entry name" value="LacI/GalR-like_sensor"/>
</dbReference>
<dbReference type="PROSITE" id="PS50932">
    <property type="entry name" value="HTH_LACI_2"/>
    <property type="match status" value="1"/>
</dbReference>
<feature type="domain" description="HTH lacI-type" evidence="4">
    <location>
        <begin position="12"/>
        <end position="66"/>
    </location>
</feature>
<accession>A0ABW1NRJ2</accession>
<keyword evidence="2 5" id="KW-0238">DNA-binding</keyword>
<dbReference type="SUPFAM" id="SSF47413">
    <property type="entry name" value="lambda repressor-like DNA-binding domains"/>
    <property type="match status" value="1"/>
</dbReference>
<evidence type="ECO:0000313" key="5">
    <source>
        <dbReference type="EMBL" id="MFC6085906.1"/>
    </source>
</evidence>
<dbReference type="Proteomes" id="UP001596137">
    <property type="component" value="Unassembled WGS sequence"/>
</dbReference>
<dbReference type="SUPFAM" id="SSF53822">
    <property type="entry name" value="Periplasmic binding protein-like I"/>
    <property type="match status" value="1"/>
</dbReference>
<evidence type="ECO:0000256" key="3">
    <source>
        <dbReference type="ARBA" id="ARBA00023163"/>
    </source>
</evidence>
<gene>
    <name evidence="5" type="ORF">ACFP1K_32395</name>
</gene>
<proteinExistence type="predicted"/>
<dbReference type="SMART" id="SM00354">
    <property type="entry name" value="HTH_LACI"/>
    <property type="match status" value="1"/>
</dbReference>
<dbReference type="CDD" id="cd01392">
    <property type="entry name" value="HTH_LacI"/>
    <property type="match status" value="1"/>
</dbReference>
<dbReference type="InterPro" id="IPR028082">
    <property type="entry name" value="Peripla_BP_I"/>
</dbReference>
<evidence type="ECO:0000313" key="6">
    <source>
        <dbReference type="Proteomes" id="UP001596137"/>
    </source>
</evidence>
<organism evidence="5 6">
    <name type="scientific">Sphaerisporangium aureirubrum</name>
    <dbReference type="NCBI Taxonomy" id="1544736"/>
    <lineage>
        <taxon>Bacteria</taxon>
        <taxon>Bacillati</taxon>
        <taxon>Actinomycetota</taxon>
        <taxon>Actinomycetes</taxon>
        <taxon>Streptosporangiales</taxon>
        <taxon>Streptosporangiaceae</taxon>
        <taxon>Sphaerisporangium</taxon>
    </lineage>
</organism>
<dbReference type="Pfam" id="PF13377">
    <property type="entry name" value="Peripla_BP_3"/>
    <property type="match status" value="1"/>
</dbReference>
<dbReference type="EMBL" id="JBHSRF010000072">
    <property type="protein sequence ID" value="MFC6085906.1"/>
    <property type="molecule type" value="Genomic_DNA"/>
</dbReference>
<keyword evidence="1" id="KW-0805">Transcription regulation</keyword>
<comment type="caution">
    <text evidence="5">The sequence shown here is derived from an EMBL/GenBank/DDBJ whole genome shotgun (WGS) entry which is preliminary data.</text>
</comment>
<dbReference type="Gene3D" id="3.40.50.2300">
    <property type="match status" value="2"/>
</dbReference>
<dbReference type="InterPro" id="IPR000843">
    <property type="entry name" value="HTH_LacI"/>
</dbReference>
<dbReference type="PANTHER" id="PTHR30146">
    <property type="entry name" value="LACI-RELATED TRANSCRIPTIONAL REPRESSOR"/>
    <property type="match status" value="1"/>
</dbReference>
<dbReference type="Gene3D" id="1.10.260.40">
    <property type="entry name" value="lambda repressor-like DNA-binding domains"/>
    <property type="match status" value="1"/>
</dbReference>
<protein>
    <submittedName>
        <fullName evidence="5">LacI family DNA-binding transcriptional regulator</fullName>
    </submittedName>
</protein>
<evidence type="ECO:0000256" key="1">
    <source>
        <dbReference type="ARBA" id="ARBA00023015"/>
    </source>
</evidence>
<sequence length="340" mass="35598">MPPQYAPPSRSASIRDVARAAGASPATVSRVIDDETRVGEEARAKVSRVTAGLGFRPDPLAQAPAGGRVPWVTVLTSDIAPYGAAATLRGMEAEARAAGFSVVTSVLPHGCDQMDLAMRVNRPGEAVMVIAFDDVGVRALRALPRDVAVAAVVECRPDDEDPAAWQVCLDGRTAAAHATRHLLSLGHRTVHHVATPSPGGRQRIQGWQDALSAAGRPVPDFAWAGSSLRSGHLAGRSLMEDRSVTAVLCGDDALALGVMLAARESGRNIPGDLSVVGFGDSPSSAYLVPSLTTVRFDFEGLGRACFGLLHRDMGLRTSADVHAWSEPELVVRESSGPAPA</sequence>
<evidence type="ECO:0000259" key="4">
    <source>
        <dbReference type="PROSITE" id="PS50932"/>
    </source>
</evidence>
<keyword evidence="6" id="KW-1185">Reference proteome</keyword>
<reference evidence="6" key="1">
    <citation type="journal article" date="2019" name="Int. J. Syst. Evol. Microbiol.">
        <title>The Global Catalogue of Microorganisms (GCM) 10K type strain sequencing project: providing services to taxonomists for standard genome sequencing and annotation.</title>
        <authorList>
            <consortium name="The Broad Institute Genomics Platform"/>
            <consortium name="The Broad Institute Genome Sequencing Center for Infectious Disease"/>
            <person name="Wu L."/>
            <person name="Ma J."/>
        </authorList>
    </citation>
    <scope>NUCLEOTIDE SEQUENCE [LARGE SCALE GENOMIC DNA]</scope>
    <source>
        <strain evidence="6">JCM 30346</strain>
    </source>
</reference>